<feature type="transmembrane region" description="Helical" evidence="13">
    <location>
        <begin position="138"/>
        <end position="158"/>
    </location>
</feature>
<keyword evidence="7" id="KW-0479">Metal-binding</keyword>
<keyword evidence="16" id="KW-1185">Reference proteome</keyword>
<evidence type="ECO:0000256" key="6">
    <source>
        <dbReference type="ARBA" id="ARBA00022692"/>
    </source>
</evidence>
<dbReference type="GO" id="GO:0009055">
    <property type="term" value="F:electron transfer activity"/>
    <property type="evidence" value="ECO:0007669"/>
    <property type="project" value="InterPro"/>
</dbReference>
<feature type="domain" description="Cytochrome b561 bacterial/Ni-hydrogenase" evidence="14">
    <location>
        <begin position="9"/>
        <end position="168"/>
    </location>
</feature>
<dbReference type="KEGG" id="ckh:LVJ77_04255"/>
<evidence type="ECO:0000256" key="13">
    <source>
        <dbReference type="SAM" id="Phobius"/>
    </source>
</evidence>
<gene>
    <name evidence="15" type="ORF">LVJ77_04255</name>
</gene>
<protein>
    <submittedName>
        <fullName evidence="15">Cytochrome b</fullName>
    </submittedName>
</protein>
<evidence type="ECO:0000256" key="10">
    <source>
        <dbReference type="ARBA" id="ARBA00023004"/>
    </source>
</evidence>
<accession>A0A8T9MWX4</accession>
<dbReference type="InterPro" id="IPR011577">
    <property type="entry name" value="Cyt_b561_bac/Ni-Hgenase"/>
</dbReference>
<evidence type="ECO:0000259" key="14">
    <source>
        <dbReference type="Pfam" id="PF01292"/>
    </source>
</evidence>
<proteinExistence type="inferred from homology"/>
<evidence type="ECO:0000256" key="7">
    <source>
        <dbReference type="ARBA" id="ARBA00022723"/>
    </source>
</evidence>
<evidence type="ECO:0000256" key="4">
    <source>
        <dbReference type="ARBA" id="ARBA00022475"/>
    </source>
</evidence>
<evidence type="ECO:0000256" key="9">
    <source>
        <dbReference type="ARBA" id="ARBA00022989"/>
    </source>
</evidence>
<dbReference type="SUPFAM" id="SSF81342">
    <property type="entry name" value="Transmembrane di-heme cytochromes"/>
    <property type="match status" value="1"/>
</dbReference>
<feature type="transmembrane region" description="Helical" evidence="13">
    <location>
        <begin position="79"/>
        <end position="100"/>
    </location>
</feature>
<dbReference type="PANTHER" id="PTHR30529:SF1">
    <property type="entry name" value="CYTOCHROME B561 HOMOLOG 2"/>
    <property type="match status" value="1"/>
</dbReference>
<dbReference type="PANTHER" id="PTHR30529">
    <property type="entry name" value="CYTOCHROME B561"/>
    <property type="match status" value="1"/>
</dbReference>
<keyword evidence="9 13" id="KW-1133">Transmembrane helix</keyword>
<feature type="transmembrane region" description="Helical" evidence="13">
    <location>
        <begin position="47"/>
        <end position="67"/>
    </location>
</feature>
<name>A0A8T9MWX4_9NEIS</name>
<dbReference type="GO" id="GO:0005886">
    <property type="term" value="C:plasma membrane"/>
    <property type="evidence" value="ECO:0007669"/>
    <property type="project" value="UniProtKB-SubCell"/>
</dbReference>
<comment type="similarity">
    <text evidence="12">Belongs to the cytochrome b561 family.</text>
</comment>
<comment type="cofactor">
    <cofactor evidence="1">
        <name>heme b</name>
        <dbReference type="ChEBI" id="CHEBI:60344"/>
    </cofactor>
</comment>
<keyword evidence="6 13" id="KW-0812">Transmembrane</keyword>
<dbReference type="Proteomes" id="UP000831534">
    <property type="component" value="Chromosome"/>
</dbReference>
<evidence type="ECO:0000256" key="11">
    <source>
        <dbReference type="ARBA" id="ARBA00023136"/>
    </source>
</evidence>
<keyword evidence="4" id="KW-1003">Cell membrane</keyword>
<feature type="transmembrane region" description="Helical" evidence="13">
    <location>
        <begin position="16"/>
        <end position="35"/>
    </location>
</feature>
<keyword evidence="5" id="KW-0349">Heme</keyword>
<keyword evidence="3" id="KW-0813">Transport</keyword>
<dbReference type="GO" id="GO:0020037">
    <property type="term" value="F:heme binding"/>
    <property type="evidence" value="ECO:0007669"/>
    <property type="project" value="TreeGrafter"/>
</dbReference>
<reference evidence="15" key="1">
    <citation type="journal article" date="2022" name="Res Sq">
        <title>Evolution of multicellular longitudinally dividing oral cavity symbionts (Neisseriaceae).</title>
        <authorList>
            <person name="Nyongesa S."/>
            <person name="Weber P."/>
            <person name="Bernet E."/>
            <person name="Pullido F."/>
            <person name="Nieckarz M."/>
            <person name="Delaby M."/>
            <person name="Nieves C."/>
            <person name="Viehboeck T."/>
            <person name="Krause N."/>
            <person name="Rivera-Millot A."/>
            <person name="Nakamura A."/>
            <person name="Vischer N."/>
            <person name="VanNieuwenhze M."/>
            <person name="Brun Y."/>
            <person name="Cava F."/>
            <person name="Bulgheresi S."/>
            <person name="Veyrier F."/>
        </authorList>
    </citation>
    <scope>NUCLEOTIDE SEQUENCE</scope>
    <source>
        <strain evidence="15">17694</strain>
    </source>
</reference>
<organism evidence="15 16">
    <name type="scientific">Conchiformibius kuhniae</name>
    <dbReference type="NCBI Taxonomy" id="211502"/>
    <lineage>
        <taxon>Bacteria</taxon>
        <taxon>Pseudomonadati</taxon>
        <taxon>Pseudomonadota</taxon>
        <taxon>Betaproteobacteria</taxon>
        <taxon>Neisseriales</taxon>
        <taxon>Neisseriaceae</taxon>
        <taxon>Conchiformibius</taxon>
    </lineage>
</organism>
<evidence type="ECO:0000256" key="2">
    <source>
        <dbReference type="ARBA" id="ARBA00004651"/>
    </source>
</evidence>
<evidence type="ECO:0000256" key="12">
    <source>
        <dbReference type="ARBA" id="ARBA00037975"/>
    </source>
</evidence>
<dbReference type="RefSeq" id="WP_034334505.1">
    <property type="nucleotide sequence ID" value="NZ_CP091521.1"/>
</dbReference>
<keyword evidence="11 13" id="KW-0472">Membrane</keyword>
<sequence>MMQPDSRQRYGSVSRFLHWTMAVLFGFMLFTAAAWNYDEDYFSLVGYHKSAGFVLMVLALLRVAWALGNRTRRPRSHVGAHIGHGVLYVLMLAVPAVALMRQYGSARGSLEVFGITVLPAAPERIGWLVKAGGWHGSLAWLLFALAAGHILFAVVHQIRGGKIINRMAGRTETDGQSR</sequence>
<dbReference type="GO" id="GO:0022904">
    <property type="term" value="P:respiratory electron transport chain"/>
    <property type="evidence" value="ECO:0007669"/>
    <property type="project" value="InterPro"/>
</dbReference>
<dbReference type="GO" id="GO:0046872">
    <property type="term" value="F:metal ion binding"/>
    <property type="evidence" value="ECO:0007669"/>
    <property type="project" value="UniProtKB-KW"/>
</dbReference>
<dbReference type="EMBL" id="CP091521">
    <property type="protein sequence ID" value="UOP05641.2"/>
    <property type="molecule type" value="Genomic_DNA"/>
</dbReference>
<comment type="subcellular location">
    <subcellularLocation>
        <location evidence="2">Cell membrane</location>
        <topology evidence="2">Multi-pass membrane protein</topology>
    </subcellularLocation>
</comment>
<evidence type="ECO:0000256" key="3">
    <source>
        <dbReference type="ARBA" id="ARBA00022448"/>
    </source>
</evidence>
<evidence type="ECO:0000256" key="8">
    <source>
        <dbReference type="ARBA" id="ARBA00022982"/>
    </source>
</evidence>
<keyword evidence="8" id="KW-0249">Electron transport</keyword>
<dbReference type="Pfam" id="PF01292">
    <property type="entry name" value="Ni_hydr_CYTB"/>
    <property type="match status" value="1"/>
</dbReference>
<dbReference type="Gene3D" id="1.20.950.20">
    <property type="entry name" value="Transmembrane di-heme cytochromes, Chain C"/>
    <property type="match status" value="1"/>
</dbReference>
<evidence type="ECO:0000313" key="16">
    <source>
        <dbReference type="Proteomes" id="UP000831534"/>
    </source>
</evidence>
<evidence type="ECO:0000313" key="15">
    <source>
        <dbReference type="EMBL" id="UOP05641.2"/>
    </source>
</evidence>
<reference evidence="15" key="2">
    <citation type="submission" date="2024-09" db="EMBL/GenBank/DDBJ databases">
        <authorList>
            <person name="Veyrier F.J."/>
        </authorList>
    </citation>
    <scope>NUCLEOTIDE SEQUENCE</scope>
    <source>
        <strain evidence="15">17694</strain>
    </source>
</reference>
<dbReference type="InterPro" id="IPR052168">
    <property type="entry name" value="Cytochrome_b561_oxidase"/>
</dbReference>
<dbReference type="AlphaFoldDB" id="A0A8T9MWX4"/>
<dbReference type="InterPro" id="IPR016174">
    <property type="entry name" value="Di-haem_cyt_TM"/>
</dbReference>
<evidence type="ECO:0000256" key="5">
    <source>
        <dbReference type="ARBA" id="ARBA00022617"/>
    </source>
</evidence>
<keyword evidence="10" id="KW-0408">Iron</keyword>
<evidence type="ECO:0000256" key="1">
    <source>
        <dbReference type="ARBA" id="ARBA00001970"/>
    </source>
</evidence>